<dbReference type="PANTHER" id="PTHR28012:SF1">
    <property type="entry name" value="NUCLEAR FUSION PROTEIN KAR5"/>
    <property type="match status" value="1"/>
</dbReference>
<evidence type="ECO:0000256" key="2">
    <source>
        <dbReference type="ARBA" id="ARBA00010473"/>
    </source>
</evidence>
<feature type="chain" id="PRO_5043040315" description="Karyogamy protein 5" evidence="12">
    <location>
        <begin position="25"/>
        <end position="630"/>
    </location>
</feature>
<reference evidence="13 14" key="1">
    <citation type="submission" date="2021-02" db="EMBL/GenBank/DDBJ databases">
        <title>Genome assembly of Pseudopithomyces chartarum.</title>
        <authorList>
            <person name="Jauregui R."/>
            <person name="Singh J."/>
            <person name="Voisey C."/>
        </authorList>
    </citation>
    <scope>NUCLEOTIDE SEQUENCE [LARGE SCALE GENOMIC DNA]</scope>
    <source>
        <strain evidence="13 14">AGR01</strain>
    </source>
</reference>
<dbReference type="EMBL" id="WVTA01000005">
    <property type="protein sequence ID" value="KAK3210193.1"/>
    <property type="molecule type" value="Genomic_DNA"/>
</dbReference>
<evidence type="ECO:0000256" key="3">
    <source>
        <dbReference type="ARBA" id="ARBA00022459"/>
    </source>
</evidence>
<protein>
    <recommendedName>
        <fullName evidence="15">Karyogamy protein 5</fullName>
    </recommendedName>
</protein>
<evidence type="ECO:0000256" key="7">
    <source>
        <dbReference type="ARBA" id="ARBA00022989"/>
    </source>
</evidence>
<evidence type="ECO:0000313" key="13">
    <source>
        <dbReference type="EMBL" id="KAK3210193.1"/>
    </source>
</evidence>
<keyword evidence="7 11" id="KW-1133">Transmembrane helix</keyword>
<feature type="transmembrane region" description="Helical" evidence="11">
    <location>
        <begin position="529"/>
        <end position="548"/>
    </location>
</feature>
<dbReference type="GO" id="GO:0031965">
    <property type="term" value="C:nuclear membrane"/>
    <property type="evidence" value="ECO:0007669"/>
    <property type="project" value="UniProtKB-SubCell"/>
</dbReference>
<keyword evidence="5 11" id="KW-0732">Signal</keyword>
<organism evidence="13 14">
    <name type="scientific">Pseudopithomyces chartarum</name>
    <dbReference type="NCBI Taxonomy" id="1892770"/>
    <lineage>
        <taxon>Eukaryota</taxon>
        <taxon>Fungi</taxon>
        <taxon>Dikarya</taxon>
        <taxon>Ascomycota</taxon>
        <taxon>Pezizomycotina</taxon>
        <taxon>Dothideomycetes</taxon>
        <taxon>Pleosporomycetidae</taxon>
        <taxon>Pleosporales</taxon>
        <taxon>Massarineae</taxon>
        <taxon>Didymosphaeriaceae</taxon>
        <taxon>Pseudopithomyces</taxon>
    </lineage>
</organism>
<keyword evidence="14" id="KW-1185">Reference proteome</keyword>
<dbReference type="GO" id="GO:0005789">
    <property type="term" value="C:endoplasmic reticulum membrane"/>
    <property type="evidence" value="ECO:0007669"/>
    <property type="project" value="UniProtKB-SubCell"/>
</dbReference>
<dbReference type="InterPro" id="IPR007292">
    <property type="entry name" value="Nuclear_fusion_Kar5"/>
</dbReference>
<comment type="subcellular location">
    <subcellularLocation>
        <location evidence="11">Endoplasmic reticulum membrane</location>
    </subcellularLocation>
    <subcellularLocation>
        <location evidence="11">Nucleus membrane</location>
    </subcellularLocation>
</comment>
<feature type="transmembrane region" description="Helical" evidence="11">
    <location>
        <begin position="446"/>
        <end position="467"/>
    </location>
</feature>
<evidence type="ECO:0008006" key="15">
    <source>
        <dbReference type="Google" id="ProtNLM"/>
    </source>
</evidence>
<dbReference type="AlphaFoldDB" id="A0AAN6M0Z3"/>
<dbReference type="Pfam" id="PF04163">
    <property type="entry name" value="Tht1"/>
    <property type="match status" value="1"/>
</dbReference>
<feature type="signal peptide" evidence="12">
    <location>
        <begin position="1"/>
        <end position="24"/>
    </location>
</feature>
<accession>A0AAN6M0Z3</accession>
<evidence type="ECO:0000256" key="1">
    <source>
        <dbReference type="ARBA" id="ARBA00003389"/>
    </source>
</evidence>
<dbReference type="PANTHER" id="PTHR28012">
    <property type="entry name" value="NUCLEAR FUSION PROTEIN KAR5"/>
    <property type="match status" value="1"/>
</dbReference>
<evidence type="ECO:0000256" key="5">
    <source>
        <dbReference type="ARBA" id="ARBA00022729"/>
    </source>
</evidence>
<comment type="similarity">
    <text evidence="2 11">Belongs to the KAR5 family.</text>
</comment>
<evidence type="ECO:0000256" key="4">
    <source>
        <dbReference type="ARBA" id="ARBA00022692"/>
    </source>
</evidence>
<keyword evidence="6 11" id="KW-0256">Endoplasmic reticulum</keyword>
<dbReference type="Proteomes" id="UP001280581">
    <property type="component" value="Unassembled WGS sequence"/>
</dbReference>
<keyword evidence="4 11" id="KW-0812">Transmembrane</keyword>
<comment type="function">
    <text evidence="1 11">Required for nuclear membrane fusion during karyogamy.</text>
</comment>
<evidence type="ECO:0000256" key="12">
    <source>
        <dbReference type="SAM" id="SignalP"/>
    </source>
</evidence>
<keyword evidence="8 11" id="KW-0472">Membrane</keyword>
<evidence type="ECO:0000256" key="6">
    <source>
        <dbReference type="ARBA" id="ARBA00022824"/>
    </source>
</evidence>
<keyword evidence="9" id="KW-0325">Glycoprotein</keyword>
<keyword evidence="3 11" id="KW-0415">Karyogamy</keyword>
<name>A0AAN6M0Z3_9PLEO</name>
<gene>
    <name evidence="13" type="ORF">GRF29_44g1922817</name>
</gene>
<dbReference type="GO" id="GO:0000742">
    <property type="term" value="P:karyogamy involved in conjugation with cellular fusion"/>
    <property type="evidence" value="ECO:0007669"/>
    <property type="project" value="UniProtKB-UniRule"/>
</dbReference>
<proteinExistence type="inferred from homology"/>
<evidence type="ECO:0000313" key="14">
    <source>
        <dbReference type="Proteomes" id="UP001280581"/>
    </source>
</evidence>
<evidence type="ECO:0000256" key="9">
    <source>
        <dbReference type="ARBA" id="ARBA00023180"/>
    </source>
</evidence>
<sequence length="630" mass="70585">MRLLHRLVVICTTILTFRSDLVTAQLPSPRAGSSLIVDPRLSFILHANTGADQALELKETIAFIDSLHSAPACTQLASSKLITDCQLLDDPTEFAKVHPNQVLEDVQNEYALKLAVCEYVGVQHSHSKPPPHCHAFLPSKKACMKSSWLWAQEESSGDDLCYPKTNKADLTQCLSTMQSSPQMWTSYSNARSRAMHICHLSRQHIDKEEALHLYKNLTRVVSKLYDHVQPLESTFSEMEDRLHAWSDETQQLYEESQQTARSFTRFAQEAHEKNQAQLYEANQSLRSMQQQVDAFQEKIKGQYETLHSDFEARMKASLAKGTEVVAYNQADALAQFTKNMGLVYQSLTQELFGQFERYNAELQDYHDKNMLAIQQQHETQLKSFDILQTGIRSVTSSVEYLEDKTSILETELNNTMAKISTVNDGLGTLASMARTAGQLMDGFDTVLSYIAIAGIMLGLALFAGCISRVPLVGNAYRNFVMTILAFLVCVTSLNAICHLLSIPEGIKFLFGFSGEIIVPGWSYFWLRNAAYIGLTSCSVLSIYVVLVTDPADLLTRILRNRDSSSQPTPLPEQNVGSRMPFQAMSNPNLPAVPPQVIPACTVQHLIPQDAQEDLELRDRIRSFRRASTVA</sequence>
<feature type="transmembrane region" description="Helical" evidence="11">
    <location>
        <begin position="479"/>
        <end position="502"/>
    </location>
</feature>
<evidence type="ECO:0000256" key="10">
    <source>
        <dbReference type="ARBA" id="ARBA00023242"/>
    </source>
</evidence>
<comment type="caution">
    <text evidence="13">The sequence shown here is derived from an EMBL/GenBank/DDBJ whole genome shotgun (WGS) entry which is preliminary data.</text>
</comment>
<keyword evidence="10 11" id="KW-0539">Nucleus</keyword>
<evidence type="ECO:0000256" key="11">
    <source>
        <dbReference type="RuleBase" id="RU368082"/>
    </source>
</evidence>
<dbReference type="GO" id="GO:0048288">
    <property type="term" value="P:nuclear membrane fusion involved in karyogamy"/>
    <property type="evidence" value="ECO:0007669"/>
    <property type="project" value="UniProtKB-UniRule"/>
</dbReference>
<evidence type="ECO:0000256" key="8">
    <source>
        <dbReference type="ARBA" id="ARBA00023136"/>
    </source>
</evidence>